<name>M7ZXX3_TRIUA</name>
<dbReference type="GO" id="GO:0006364">
    <property type="term" value="P:rRNA processing"/>
    <property type="evidence" value="ECO:0007669"/>
    <property type="project" value="TreeGrafter"/>
</dbReference>
<sequence>MGKAALITSPPPSKTLRVSPRRRRERASKQPAAMGKAAKSSRKGKKAWRSNISTDDIDEFYEKQTRDAHAGAAAIPSLPSGSLFFVDKPASASTSSAANASDPAPKDVPVKRKIEKNREKVLHHESVLKRNPYIQTIPSSLMSKKDKKKFKKHAKKKELQESREEKSVPMEEDSAEKNLDIWGGDAKGAALPKKGMKRLKKNVLTCLGLMDYFLQKSTTSVIPAVEVEPQGCSFNPPHEAHQDALALAVADEMRKIYTKELGPTPVPLTVLGQAVAEEDKFFLDAADDGDAAVDGDVDAAEGDKDQDADALTGERKKTKRVTRVELNKRARRKERLRTEADAKKLEVFSKQIDSLPNILEEIAKEDKEKEEKRIRLTVAKQERLKSAPRRLGRHKFEPAPVQVLLTEEISGSLRKLKGCCNLARDRYKSIEKRGILAPNKKLSSIGQVAKCSNMSRSPCRCLS</sequence>
<dbReference type="AlphaFoldDB" id="M7ZXX3"/>
<feature type="compositionally biased region" description="Basic and acidic residues" evidence="6">
    <location>
        <begin position="301"/>
        <end position="315"/>
    </location>
</feature>
<dbReference type="GO" id="GO:0000027">
    <property type="term" value="P:ribosomal large subunit assembly"/>
    <property type="evidence" value="ECO:0007669"/>
    <property type="project" value="UniProtKB-UniRule"/>
</dbReference>
<feature type="region of interest" description="Disordered" evidence="6">
    <location>
        <begin position="293"/>
        <end position="316"/>
    </location>
</feature>
<dbReference type="OMA" id="TEKWTHK"/>
<gene>
    <name evidence="7" type="ORF">TRIUR3_00872</name>
</gene>
<dbReference type="PANTHER" id="PTHR14211:SF7">
    <property type="entry name" value="RIBOSOME BIOGENESIS PROTEIN NOP53"/>
    <property type="match status" value="1"/>
</dbReference>
<feature type="region of interest" description="Disordered" evidence="6">
    <location>
        <begin position="1"/>
        <end position="51"/>
    </location>
</feature>
<feature type="region of interest" description="Disordered" evidence="6">
    <location>
        <begin position="85"/>
        <end position="127"/>
    </location>
</feature>
<accession>M7ZXX3</accession>
<dbReference type="GO" id="GO:0005654">
    <property type="term" value="C:nucleoplasm"/>
    <property type="evidence" value="ECO:0007669"/>
    <property type="project" value="UniProtKB-SubCell"/>
</dbReference>
<dbReference type="GO" id="GO:0005730">
    <property type="term" value="C:nucleolus"/>
    <property type="evidence" value="ECO:0007669"/>
    <property type="project" value="UniProtKB-SubCell"/>
</dbReference>
<feature type="compositionally biased region" description="Basic and acidic residues" evidence="6">
    <location>
        <begin position="157"/>
        <end position="175"/>
    </location>
</feature>
<keyword evidence="3 5" id="KW-0690">Ribosome biogenesis</keyword>
<comment type="subcellular location">
    <subcellularLocation>
        <location evidence="5">Nucleus</location>
        <location evidence="5">Nucleolus</location>
    </subcellularLocation>
    <subcellularLocation>
        <location evidence="5">Nucleus</location>
        <location evidence="5">Nucleoplasm</location>
    </subcellularLocation>
</comment>
<comment type="function">
    <text evidence="5">May play a role in ribosome biogenesis.</text>
</comment>
<feature type="compositionally biased region" description="Basic residues" evidence="6">
    <location>
        <begin position="39"/>
        <end position="48"/>
    </location>
</feature>
<reference evidence="7" key="1">
    <citation type="journal article" date="2013" name="Nature">
        <title>Draft genome of the wheat A-genome progenitor Triticum urartu.</title>
        <authorList>
            <person name="Ling H.Q."/>
            <person name="Zhao S."/>
            <person name="Liu D."/>
            <person name="Wang J."/>
            <person name="Sun H."/>
            <person name="Zhang C."/>
            <person name="Fan H."/>
            <person name="Li D."/>
            <person name="Dong L."/>
            <person name="Tao Y."/>
            <person name="Gao C."/>
            <person name="Wu H."/>
            <person name="Li Y."/>
            <person name="Cui Y."/>
            <person name="Guo X."/>
            <person name="Zheng S."/>
            <person name="Wang B."/>
            <person name="Yu K."/>
            <person name="Liang Q."/>
            <person name="Yang W."/>
            <person name="Lou X."/>
            <person name="Chen J."/>
            <person name="Feng M."/>
            <person name="Jian J."/>
            <person name="Zhang X."/>
            <person name="Luo G."/>
            <person name="Jiang Y."/>
            <person name="Liu J."/>
            <person name="Wang Z."/>
            <person name="Sha Y."/>
            <person name="Zhang B."/>
            <person name="Wu H."/>
            <person name="Tang D."/>
            <person name="Shen Q."/>
            <person name="Xue P."/>
            <person name="Zou S."/>
            <person name="Wang X."/>
            <person name="Liu X."/>
            <person name="Wang F."/>
            <person name="Yang Y."/>
            <person name="An X."/>
            <person name="Dong Z."/>
            <person name="Zhang K."/>
            <person name="Zhang X."/>
            <person name="Luo M.C."/>
            <person name="Dvorak J."/>
            <person name="Tong Y."/>
            <person name="Wang J."/>
            <person name="Yang H."/>
            <person name="Li Z."/>
            <person name="Wang D."/>
            <person name="Zhang A."/>
            <person name="Wang J."/>
        </authorList>
    </citation>
    <scope>NUCLEOTIDE SEQUENCE</scope>
</reference>
<dbReference type="GO" id="GO:0008097">
    <property type="term" value="F:5S rRNA binding"/>
    <property type="evidence" value="ECO:0007669"/>
    <property type="project" value="TreeGrafter"/>
</dbReference>
<evidence type="ECO:0000313" key="7">
    <source>
        <dbReference type="EMBL" id="EMS68018.1"/>
    </source>
</evidence>
<dbReference type="Pfam" id="PF07767">
    <property type="entry name" value="Nop53"/>
    <property type="match status" value="1"/>
</dbReference>
<keyword evidence="4 5" id="KW-0539">Nucleus</keyword>
<dbReference type="PANTHER" id="PTHR14211">
    <property type="entry name" value="GLIOMA SUPPRESSOR CANDIDATE REGION GENE 2"/>
    <property type="match status" value="1"/>
</dbReference>
<feature type="compositionally biased region" description="Basic residues" evidence="6">
    <location>
        <begin position="145"/>
        <end position="156"/>
    </location>
</feature>
<organism evidence="7">
    <name type="scientific">Triticum urartu</name>
    <name type="common">Red wild einkorn</name>
    <name type="synonym">Crithodium urartu</name>
    <dbReference type="NCBI Taxonomy" id="4572"/>
    <lineage>
        <taxon>Eukaryota</taxon>
        <taxon>Viridiplantae</taxon>
        <taxon>Streptophyta</taxon>
        <taxon>Embryophyta</taxon>
        <taxon>Tracheophyta</taxon>
        <taxon>Spermatophyta</taxon>
        <taxon>Magnoliopsida</taxon>
        <taxon>Liliopsida</taxon>
        <taxon>Poales</taxon>
        <taxon>Poaceae</taxon>
        <taxon>BOP clade</taxon>
        <taxon>Pooideae</taxon>
        <taxon>Triticodae</taxon>
        <taxon>Triticeae</taxon>
        <taxon>Triticinae</taxon>
        <taxon>Triticum</taxon>
    </lineage>
</organism>
<feature type="region of interest" description="Disordered" evidence="6">
    <location>
        <begin position="144"/>
        <end position="175"/>
    </location>
</feature>
<dbReference type="InterPro" id="IPR011687">
    <property type="entry name" value="Nop53/GLTSCR2"/>
</dbReference>
<protein>
    <recommendedName>
        <fullName evidence="2 5">Ribosome biogenesis protein NOP53</fullName>
    </recommendedName>
</protein>
<comment type="similarity">
    <text evidence="1 5">Belongs to the NOP53 family.</text>
</comment>
<dbReference type="eggNOG" id="KOG2823">
    <property type="taxonomic scope" value="Eukaryota"/>
</dbReference>
<evidence type="ECO:0000256" key="1">
    <source>
        <dbReference type="ARBA" id="ARBA00008838"/>
    </source>
</evidence>
<feature type="compositionally biased region" description="Basic and acidic residues" evidence="6">
    <location>
        <begin position="104"/>
        <end position="127"/>
    </location>
</feature>
<proteinExistence type="inferred from homology"/>
<evidence type="ECO:0000256" key="4">
    <source>
        <dbReference type="ARBA" id="ARBA00023242"/>
    </source>
</evidence>
<evidence type="ECO:0000256" key="3">
    <source>
        <dbReference type="ARBA" id="ARBA00022517"/>
    </source>
</evidence>
<dbReference type="PIRSF" id="PIRSF017302">
    <property type="entry name" value="Gltscr2"/>
    <property type="match status" value="1"/>
</dbReference>
<dbReference type="EMBL" id="KD012194">
    <property type="protein sequence ID" value="EMS68018.1"/>
    <property type="molecule type" value="Genomic_DNA"/>
</dbReference>
<evidence type="ECO:0000256" key="5">
    <source>
        <dbReference type="PIRNR" id="PIRNR017302"/>
    </source>
</evidence>
<evidence type="ECO:0000256" key="6">
    <source>
        <dbReference type="SAM" id="MobiDB-lite"/>
    </source>
</evidence>
<feature type="compositionally biased region" description="Low complexity" evidence="6">
    <location>
        <begin position="90"/>
        <end position="101"/>
    </location>
</feature>
<dbReference type="STRING" id="4572.M7ZXX3"/>
<evidence type="ECO:0000256" key="2">
    <source>
        <dbReference type="ARBA" id="ARBA00018339"/>
    </source>
</evidence>